<dbReference type="InterPro" id="IPR001494">
    <property type="entry name" value="Importin-beta_N"/>
</dbReference>
<feature type="region of interest" description="Disordered" evidence="7">
    <location>
        <begin position="897"/>
        <end position="938"/>
    </location>
</feature>
<feature type="compositionally biased region" description="Acidic residues" evidence="7">
    <location>
        <begin position="909"/>
        <end position="938"/>
    </location>
</feature>
<dbReference type="GO" id="GO:0005829">
    <property type="term" value="C:cytosol"/>
    <property type="evidence" value="ECO:0007669"/>
    <property type="project" value="TreeGrafter"/>
</dbReference>
<accession>A0A6G1KJH5</accession>
<dbReference type="PANTHER" id="PTHR10997:SF18">
    <property type="entry name" value="D-IMPORTIN 7_RANBP7"/>
    <property type="match status" value="1"/>
</dbReference>
<dbReference type="EMBL" id="MU005766">
    <property type="protein sequence ID" value="KAF2712632.1"/>
    <property type="molecule type" value="Genomic_DNA"/>
</dbReference>
<dbReference type="OrthoDB" id="760868at2759"/>
<dbReference type="FunFam" id="1.25.10.10:FF:000244">
    <property type="entry name" value="Nonsense-mediated mRNA decay protein"/>
    <property type="match status" value="1"/>
</dbReference>
<name>A0A6G1KJH5_9PLEO</name>
<gene>
    <name evidence="9" type="ORF">K504DRAFT_474943</name>
</gene>
<dbReference type="SUPFAM" id="SSF48371">
    <property type="entry name" value="ARM repeat"/>
    <property type="match status" value="1"/>
</dbReference>
<keyword evidence="6" id="KW-0539">Nucleus</keyword>
<keyword evidence="10" id="KW-1185">Reference proteome</keyword>
<evidence type="ECO:0000256" key="6">
    <source>
        <dbReference type="ARBA" id="ARBA00023242"/>
    </source>
</evidence>
<protein>
    <submittedName>
        <fullName evidence="9">ARM repeat-containing protein</fullName>
    </submittedName>
</protein>
<evidence type="ECO:0000259" key="8">
    <source>
        <dbReference type="PROSITE" id="PS50166"/>
    </source>
</evidence>
<dbReference type="GO" id="GO:0005635">
    <property type="term" value="C:nuclear envelope"/>
    <property type="evidence" value="ECO:0007669"/>
    <property type="project" value="TreeGrafter"/>
</dbReference>
<evidence type="ECO:0000256" key="1">
    <source>
        <dbReference type="ARBA" id="ARBA00004123"/>
    </source>
</evidence>
<evidence type="ECO:0000256" key="2">
    <source>
        <dbReference type="ARBA" id="ARBA00004496"/>
    </source>
</evidence>
<dbReference type="GO" id="GO:0031267">
    <property type="term" value="F:small GTPase binding"/>
    <property type="evidence" value="ECO:0007669"/>
    <property type="project" value="InterPro"/>
</dbReference>
<evidence type="ECO:0000256" key="4">
    <source>
        <dbReference type="ARBA" id="ARBA00022490"/>
    </source>
</evidence>
<evidence type="ECO:0000256" key="5">
    <source>
        <dbReference type="ARBA" id="ARBA00022927"/>
    </source>
</evidence>
<evidence type="ECO:0000256" key="7">
    <source>
        <dbReference type="SAM" id="MobiDB-lite"/>
    </source>
</evidence>
<comment type="subcellular location">
    <subcellularLocation>
        <location evidence="2">Cytoplasm</location>
    </subcellularLocation>
    <subcellularLocation>
        <location evidence="1">Nucleus</location>
    </subcellularLocation>
</comment>
<dbReference type="Proteomes" id="UP000799428">
    <property type="component" value="Unassembled WGS sequence"/>
</dbReference>
<evidence type="ECO:0000313" key="9">
    <source>
        <dbReference type="EMBL" id="KAF2712632.1"/>
    </source>
</evidence>
<dbReference type="Pfam" id="PF08506">
    <property type="entry name" value="Cse1"/>
    <property type="match status" value="1"/>
</dbReference>
<dbReference type="PROSITE" id="PS50166">
    <property type="entry name" value="IMPORTIN_B_NT"/>
    <property type="match status" value="1"/>
</dbReference>
<feature type="domain" description="Importin N-terminal" evidence="8">
    <location>
        <begin position="24"/>
        <end position="99"/>
    </location>
</feature>
<keyword evidence="4" id="KW-0963">Cytoplasm</keyword>
<dbReference type="PANTHER" id="PTHR10997">
    <property type="entry name" value="IMPORTIN-7, 8, 11"/>
    <property type="match status" value="1"/>
</dbReference>
<evidence type="ECO:0000313" key="10">
    <source>
        <dbReference type="Proteomes" id="UP000799428"/>
    </source>
</evidence>
<keyword evidence="3" id="KW-0813">Transport</keyword>
<dbReference type="Pfam" id="PF03810">
    <property type="entry name" value="IBN_N"/>
    <property type="match status" value="1"/>
</dbReference>
<dbReference type="InterPro" id="IPR016024">
    <property type="entry name" value="ARM-type_fold"/>
</dbReference>
<dbReference type="InterPro" id="IPR013713">
    <property type="entry name" value="XPO2_central"/>
</dbReference>
<dbReference type="InterPro" id="IPR011989">
    <property type="entry name" value="ARM-like"/>
</dbReference>
<keyword evidence="5" id="KW-0653">Protein transport</keyword>
<sequence length="1051" mass="119796">MDVAGLRDRIQSTLDPNQAVRQQAELDLKYAEEKPGFTDALLNILEAEQDNGVRLSTVVYLKNRVSKGWSPAEEFSQAKPIPEDEKESFRNRLVPILAASQPQVRLQLIPTLQKILAYDFPQKWPNFLDITLQLLNAGEVASVFAGVQCLLAICKIYRFKSGENRADFDRIVALSFPQLLNIGNSLANETSLEAGEILRTVLKVYKHAIYFDLPASLREQGTMVGWCTLFLTVVAKEPPECSLTEDVDDREINHWWKAKKWSYANLNRLYVRYGNPSSLGKNNDVDYTEVAKYFIANFAPEILKAYLAQVEKWVSKTVWLSKASLYYTLNFLDECIKPKSMWNLLKPHTENLISHLIFPVLCQSDEDLELFELEPQEYLHRKLNFYEEVSSPDVAATNFLVTLTKSRRKQTFSVLNFVNGIVNAYEAAPDNENNPREKEGALRMIGTLSGVILGKKSPIADQVEYFFVRHVFPEFRSPHGFLRARACDTLEKFEQLDFKDQNNLIIIYRNILDSMADPTLPVRVAAALALQPLIRHEVIRTNMKQNIPQVMQQLLKLANEVDVDALANVMEDFVEVFAPELTPFAVALSEQLRDTYLRIVHELLSRNQEKGYDNDYGDFLDEKSITALGVLQTIGTLILTLESTPDVLLHLETILMPVITITLENKLYDLYNEVFEIIDSCTFAAKSISATMWQAFELIHRTFKAGAELYLEDMLPALENFVNYGTATLVQNRPYLDAMVDMVRTIFKDDKVGGVDRICGCKLAEIIMLNMRGHVDEYIPEFISLTMTVILNEELKVKSLRIHLMEVVVNAIYYNPALALHVLESNGWTNRFFSHWFSSIDSFTRVHDKKLCISGICALLTLRAQDVPQSVQPGWPRLLTGIVRLFQTLPAAMKNREEAKKEENFEFGQDYEDDEEEDEEWEQENDWNNEGEEAEDVKDESAAYLEFLNEEAQKFTSVTEDDDDELEEESLLETPLDKVEPYSMFKHAILRLQQEQPALYENVTKNLNPEEKQVVEAAVHQADIIAQAQAEIAAQAASAQVQIAGAPIAQQ</sequence>
<organism evidence="9 10">
    <name type="scientific">Pleomassaria siparia CBS 279.74</name>
    <dbReference type="NCBI Taxonomy" id="1314801"/>
    <lineage>
        <taxon>Eukaryota</taxon>
        <taxon>Fungi</taxon>
        <taxon>Dikarya</taxon>
        <taxon>Ascomycota</taxon>
        <taxon>Pezizomycotina</taxon>
        <taxon>Dothideomycetes</taxon>
        <taxon>Pleosporomycetidae</taxon>
        <taxon>Pleosporales</taxon>
        <taxon>Pleomassariaceae</taxon>
        <taxon>Pleomassaria</taxon>
    </lineage>
</organism>
<dbReference type="GO" id="GO:0006606">
    <property type="term" value="P:protein import into nucleus"/>
    <property type="evidence" value="ECO:0007669"/>
    <property type="project" value="TreeGrafter"/>
</dbReference>
<dbReference type="Gene3D" id="1.25.10.10">
    <property type="entry name" value="Leucine-rich Repeat Variant"/>
    <property type="match status" value="1"/>
</dbReference>
<proteinExistence type="predicted"/>
<reference evidence="9" key="1">
    <citation type="journal article" date="2020" name="Stud. Mycol.">
        <title>101 Dothideomycetes genomes: a test case for predicting lifestyles and emergence of pathogens.</title>
        <authorList>
            <person name="Haridas S."/>
            <person name="Albert R."/>
            <person name="Binder M."/>
            <person name="Bloem J."/>
            <person name="Labutti K."/>
            <person name="Salamov A."/>
            <person name="Andreopoulos B."/>
            <person name="Baker S."/>
            <person name="Barry K."/>
            <person name="Bills G."/>
            <person name="Bluhm B."/>
            <person name="Cannon C."/>
            <person name="Castanera R."/>
            <person name="Culley D."/>
            <person name="Daum C."/>
            <person name="Ezra D."/>
            <person name="Gonzalez J."/>
            <person name="Henrissat B."/>
            <person name="Kuo A."/>
            <person name="Liang C."/>
            <person name="Lipzen A."/>
            <person name="Lutzoni F."/>
            <person name="Magnuson J."/>
            <person name="Mondo S."/>
            <person name="Nolan M."/>
            <person name="Ohm R."/>
            <person name="Pangilinan J."/>
            <person name="Park H.-J."/>
            <person name="Ramirez L."/>
            <person name="Alfaro M."/>
            <person name="Sun H."/>
            <person name="Tritt A."/>
            <person name="Yoshinaga Y."/>
            <person name="Zwiers L.-H."/>
            <person name="Turgeon B."/>
            <person name="Goodwin S."/>
            <person name="Spatafora J."/>
            <person name="Crous P."/>
            <person name="Grigoriev I."/>
        </authorList>
    </citation>
    <scope>NUCLEOTIDE SEQUENCE</scope>
    <source>
        <strain evidence="9">CBS 279.74</strain>
    </source>
</reference>
<dbReference type="SMART" id="SM00913">
    <property type="entry name" value="IBN_N"/>
    <property type="match status" value="1"/>
</dbReference>
<dbReference type="AlphaFoldDB" id="A0A6G1KJH5"/>
<evidence type="ECO:0000256" key="3">
    <source>
        <dbReference type="ARBA" id="ARBA00022448"/>
    </source>
</evidence>